<keyword evidence="4" id="KW-1185">Reference proteome</keyword>
<dbReference type="OrthoDB" id="276323at2759"/>
<dbReference type="InterPro" id="IPR008862">
    <property type="entry name" value="Tcp11"/>
</dbReference>
<dbReference type="PANTHER" id="PTHR12832:SF18">
    <property type="entry name" value="IQ CALMODULIN-BINDING MOTIF DOMAIN PROTEIN (AFU_ORTHOLOGUE AFUA_1G08920)"/>
    <property type="match status" value="1"/>
</dbReference>
<feature type="region of interest" description="Disordered" evidence="2">
    <location>
        <begin position="474"/>
        <end position="516"/>
    </location>
</feature>
<feature type="compositionally biased region" description="Low complexity" evidence="2">
    <location>
        <begin position="66"/>
        <end position="89"/>
    </location>
</feature>
<organism evidence="3 4">
    <name type="scientific">Teratosphaeria nubilosa</name>
    <dbReference type="NCBI Taxonomy" id="161662"/>
    <lineage>
        <taxon>Eukaryota</taxon>
        <taxon>Fungi</taxon>
        <taxon>Dikarya</taxon>
        <taxon>Ascomycota</taxon>
        <taxon>Pezizomycotina</taxon>
        <taxon>Dothideomycetes</taxon>
        <taxon>Dothideomycetidae</taxon>
        <taxon>Mycosphaerellales</taxon>
        <taxon>Teratosphaeriaceae</taxon>
        <taxon>Teratosphaeria</taxon>
    </lineage>
</organism>
<dbReference type="Pfam" id="PF05794">
    <property type="entry name" value="Tcp11"/>
    <property type="match status" value="1"/>
</dbReference>
<dbReference type="Proteomes" id="UP000799436">
    <property type="component" value="Unassembled WGS sequence"/>
</dbReference>
<reference evidence="3" key="1">
    <citation type="journal article" date="2020" name="Stud. Mycol.">
        <title>101 Dothideomycetes genomes: a test case for predicting lifestyles and emergence of pathogens.</title>
        <authorList>
            <person name="Haridas S."/>
            <person name="Albert R."/>
            <person name="Binder M."/>
            <person name="Bloem J."/>
            <person name="Labutti K."/>
            <person name="Salamov A."/>
            <person name="Andreopoulos B."/>
            <person name="Baker S."/>
            <person name="Barry K."/>
            <person name="Bills G."/>
            <person name="Bluhm B."/>
            <person name="Cannon C."/>
            <person name="Castanera R."/>
            <person name="Culley D."/>
            <person name="Daum C."/>
            <person name="Ezra D."/>
            <person name="Gonzalez J."/>
            <person name="Henrissat B."/>
            <person name="Kuo A."/>
            <person name="Liang C."/>
            <person name="Lipzen A."/>
            <person name="Lutzoni F."/>
            <person name="Magnuson J."/>
            <person name="Mondo S."/>
            <person name="Nolan M."/>
            <person name="Ohm R."/>
            <person name="Pangilinan J."/>
            <person name="Park H.-J."/>
            <person name="Ramirez L."/>
            <person name="Alfaro M."/>
            <person name="Sun H."/>
            <person name="Tritt A."/>
            <person name="Yoshinaga Y."/>
            <person name="Zwiers L.-H."/>
            <person name="Turgeon B."/>
            <person name="Goodwin S."/>
            <person name="Spatafora J."/>
            <person name="Crous P."/>
            <person name="Grigoriev I."/>
        </authorList>
    </citation>
    <scope>NUCLEOTIDE SEQUENCE</scope>
    <source>
        <strain evidence="3">CBS 116005</strain>
    </source>
</reference>
<feature type="compositionally biased region" description="Basic and acidic residues" evidence="2">
    <location>
        <begin position="474"/>
        <end position="483"/>
    </location>
</feature>
<name>A0A6G1LF29_9PEZI</name>
<evidence type="ECO:0000313" key="3">
    <source>
        <dbReference type="EMBL" id="KAF2771202.1"/>
    </source>
</evidence>
<feature type="compositionally biased region" description="Polar residues" evidence="2">
    <location>
        <begin position="500"/>
        <end position="513"/>
    </location>
</feature>
<dbReference type="PANTHER" id="PTHR12832">
    <property type="entry name" value="TESTIS-SPECIFIC PROTEIN PBS13 T-COMPLEX 11"/>
    <property type="match status" value="1"/>
</dbReference>
<dbReference type="AlphaFoldDB" id="A0A6G1LF29"/>
<evidence type="ECO:0000313" key="4">
    <source>
        <dbReference type="Proteomes" id="UP000799436"/>
    </source>
</evidence>
<evidence type="ECO:0008006" key="5">
    <source>
        <dbReference type="Google" id="ProtNLM"/>
    </source>
</evidence>
<dbReference type="EMBL" id="ML995820">
    <property type="protein sequence ID" value="KAF2771202.1"/>
    <property type="molecule type" value="Genomic_DNA"/>
</dbReference>
<comment type="similarity">
    <text evidence="1">Belongs to the TCP11 family.</text>
</comment>
<feature type="region of interest" description="Disordered" evidence="2">
    <location>
        <begin position="1"/>
        <end position="46"/>
    </location>
</feature>
<evidence type="ECO:0000256" key="2">
    <source>
        <dbReference type="SAM" id="MobiDB-lite"/>
    </source>
</evidence>
<proteinExistence type="inferred from homology"/>
<protein>
    <recommendedName>
        <fullName evidence="5">Tcp11-domain-containing protein</fullName>
    </recommendedName>
</protein>
<feature type="region of interest" description="Disordered" evidence="2">
    <location>
        <begin position="198"/>
        <end position="221"/>
    </location>
</feature>
<sequence length="987" mass="109771">MGAPEAPEKQIDSVEMEDTMEAQEAAAHMETMNTEEESTTNEVFAPPAHLAARLYRNRINARRKSSAASSRRNSMSSVHSRASSISRRGSGVGCHSTHIAQHLRRASIIQSRKDRLADRALHAEQVRLRAALAKAAPRGNTSTIEERALAAQIAKEKYLAKVAAACAEEVARAKRIAEEVKERKLAEEARVRMEMEEKHAEAERRRQEYQRNLQDRRTRRADSTEKKLAVVEEVSDDAEEQAMLDELDVEEKKLDDETAARRIQRAWRLAKRRSIINAFHNFESEMQKNGDFDEMTKLLADPVNIAKATSLLTHLGLQNANDEHAALNSKTFLSAFMAKKHPEFVFSNMQGAVEQDLLAKSTDLLTSFQNTMARLAPWNDYIPDPTQLETLSQSYSSYTSAFAAWRMEDSSVLIEGMVASFVELDAIWQTVKNDSRGEVASDYRTGIRDNQIMLLARIKRLVGIEKANAMIKKAVDEARESRRQRTRKRKAAEVRPRGLQSASPGSAEQSTELADTAVGPSVALAPEETQPGFGEQSGAEITRKLFTPMPSNRILTHQLAIDKDYRLADSKEKSALRADLYRSICVAMKEGFEGGDGALWTVAAAENVREKLLRMLKAGNSLHTLISDALDLDNINRQCQAGVFSYETFFEFMASVLPKLCAPFRDADIAAVAQALRADAQEGETQLDSMINKLFKLLRTVDLLSLDYTNFMLMNAAPTLIKEAPGYEARAFAADLEAGRITLERTKQWYKASLDLLTAEADRRDPAGLRLDRPNREKVYARGLADLATGQGPLAVDSVPETLSLDTERFQTMRQQTVRIAVIGATLLTAKNLLKRDVRAQWKNEAGRLWHLLSSESFEENGADVPTSVKAFSVLDTAHNLPPSTKQQLSGTIARFFNQAASGRFTDPVLKVLAQRLRTHILNRLSASTSSERVRATSSALESLTSIGLGEMMTQVAGIVETLEKVRSVDLAAHEVWYAQIVRELGA</sequence>
<feature type="region of interest" description="Disordered" evidence="2">
    <location>
        <begin position="61"/>
        <end position="94"/>
    </location>
</feature>
<evidence type="ECO:0000256" key="1">
    <source>
        <dbReference type="ARBA" id="ARBA00010954"/>
    </source>
</evidence>
<dbReference type="GO" id="GO:0010737">
    <property type="term" value="P:protein kinase A signaling"/>
    <property type="evidence" value="ECO:0007669"/>
    <property type="project" value="TreeGrafter"/>
</dbReference>
<feature type="compositionally biased region" description="Basic and acidic residues" evidence="2">
    <location>
        <begin position="1"/>
        <end position="12"/>
    </location>
</feature>
<accession>A0A6G1LF29</accession>
<gene>
    <name evidence="3" type="ORF">EJ03DRAFT_325650</name>
</gene>